<evidence type="ECO:0000313" key="2">
    <source>
        <dbReference type="EMBL" id="MFI7442780.1"/>
    </source>
</evidence>
<dbReference type="SUPFAM" id="SSF52091">
    <property type="entry name" value="SpoIIaa-like"/>
    <property type="match status" value="1"/>
</dbReference>
<evidence type="ECO:0000259" key="1">
    <source>
        <dbReference type="PROSITE" id="PS50801"/>
    </source>
</evidence>
<gene>
    <name evidence="2" type="ORF">ACIBP5_22660</name>
</gene>
<name>A0ABW8A834_9ACTN</name>
<dbReference type="Gene3D" id="3.30.750.24">
    <property type="entry name" value="STAS domain"/>
    <property type="match status" value="1"/>
</dbReference>
<evidence type="ECO:0000313" key="3">
    <source>
        <dbReference type="Proteomes" id="UP001612928"/>
    </source>
</evidence>
<dbReference type="Proteomes" id="UP001612928">
    <property type="component" value="Unassembled WGS sequence"/>
</dbReference>
<dbReference type="RefSeq" id="WP_397022759.1">
    <property type="nucleotide sequence ID" value="NZ_JBITMB010000005.1"/>
</dbReference>
<sequence length="114" mass="12161">MLDQAMTARPESGAGLRQVLYSDGLLRVVLDGPAGQPVVRLVGEVDTTNSRALVRALADAHRREPALVVDAARVSFIDVSGARALLGFVHEASVSVCRVSAPFRRLLTLLDLSL</sequence>
<dbReference type="InterPro" id="IPR058548">
    <property type="entry name" value="MlaB-like_STAS"/>
</dbReference>
<dbReference type="InterPro" id="IPR036513">
    <property type="entry name" value="STAS_dom_sf"/>
</dbReference>
<accession>A0ABW8A834</accession>
<dbReference type="Pfam" id="PF13466">
    <property type="entry name" value="STAS_2"/>
    <property type="match status" value="1"/>
</dbReference>
<organism evidence="2 3">
    <name type="scientific">Nonomuraea indica</name>
    <dbReference type="NCBI Taxonomy" id="1581193"/>
    <lineage>
        <taxon>Bacteria</taxon>
        <taxon>Bacillati</taxon>
        <taxon>Actinomycetota</taxon>
        <taxon>Actinomycetes</taxon>
        <taxon>Streptosporangiales</taxon>
        <taxon>Streptosporangiaceae</taxon>
        <taxon>Nonomuraea</taxon>
    </lineage>
</organism>
<feature type="domain" description="STAS" evidence="1">
    <location>
        <begin position="38"/>
        <end position="114"/>
    </location>
</feature>
<dbReference type="CDD" id="cd07043">
    <property type="entry name" value="STAS_anti-anti-sigma_factors"/>
    <property type="match status" value="1"/>
</dbReference>
<comment type="caution">
    <text evidence="2">The sequence shown here is derived from an EMBL/GenBank/DDBJ whole genome shotgun (WGS) entry which is preliminary data.</text>
</comment>
<protein>
    <submittedName>
        <fullName evidence="2">STAS domain-containing protein</fullName>
    </submittedName>
</protein>
<dbReference type="InterPro" id="IPR002645">
    <property type="entry name" value="STAS_dom"/>
</dbReference>
<reference evidence="2 3" key="1">
    <citation type="submission" date="2024-10" db="EMBL/GenBank/DDBJ databases">
        <title>The Natural Products Discovery Center: Release of the First 8490 Sequenced Strains for Exploring Actinobacteria Biosynthetic Diversity.</title>
        <authorList>
            <person name="Kalkreuter E."/>
            <person name="Kautsar S.A."/>
            <person name="Yang D."/>
            <person name="Bader C.D."/>
            <person name="Teijaro C.N."/>
            <person name="Fluegel L."/>
            <person name="Davis C.M."/>
            <person name="Simpson J.R."/>
            <person name="Lauterbach L."/>
            <person name="Steele A.D."/>
            <person name="Gui C."/>
            <person name="Meng S."/>
            <person name="Li G."/>
            <person name="Viehrig K."/>
            <person name="Ye F."/>
            <person name="Su P."/>
            <person name="Kiefer A.F."/>
            <person name="Nichols A."/>
            <person name="Cepeda A.J."/>
            <person name="Yan W."/>
            <person name="Fan B."/>
            <person name="Jiang Y."/>
            <person name="Adhikari A."/>
            <person name="Zheng C.-J."/>
            <person name="Schuster L."/>
            <person name="Cowan T.M."/>
            <person name="Smanski M.J."/>
            <person name="Chevrette M.G."/>
            <person name="De Carvalho L.P.S."/>
            <person name="Shen B."/>
        </authorList>
    </citation>
    <scope>NUCLEOTIDE SEQUENCE [LARGE SCALE GENOMIC DNA]</scope>
    <source>
        <strain evidence="2 3">NPDC049503</strain>
    </source>
</reference>
<proteinExistence type="predicted"/>
<dbReference type="PROSITE" id="PS50801">
    <property type="entry name" value="STAS"/>
    <property type="match status" value="1"/>
</dbReference>
<keyword evidence="3" id="KW-1185">Reference proteome</keyword>
<dbReference type="EMBL" id="JBITMB010000005">
    <property type="protein sequence ID" value="MFI7442780.1"/>
    <property type="molecule type" value="Genomic_DNA"/>
</dbReference>